<proteinExistence type="predicted"/>
<evidence type="ECO:0000313" key="2">
    <source>
        <dbReference type="Proteomes" id="UP000293142"/>
    </source>
</evidence>
<sequence>MHAVLQKYVNRTAEIIYIDRQGRFSKRLIELRSLTREHAVAYCYERKALRLFKISSILAILPKGRSAV</sequence>
<protein>
    <recommendedName>
        <fullName evidence="3">WYL domain-containing protein</fullName>
    </recommendedName>
</protein>
<gene>
    <name evidence="1" type="ORF">EYB31_16120</name>
</gene>
<keyword evidence="2" id="KW-1185">Reference proteome</keyword>
<reference evidence="1 2" key="1">
    <citation type="submission" date="2019-02" db="EMBL/GenBank/DDBJ databases">
        <title>Paenibacillus sp. nov., isolated from surface-sterilized tissue of Thalictrum simplex L.</title>
        <authorList>
            <person name="Tuo L."/>
        </authorList>
    </citation>
    <scope>NUCLEOTIDE SEQUENCE [LARGE SCALE GENOMIC DNA]</scope>
    <source>
        <strain evidence="1 2">N2SHLJ1</strain>
    </source>
</reference>
<comment type="caution">
    <text evidence="1">The sequence shown here is derived from an EMBL/GenBank/DDBJ whole genome shotgun (WGS) entry which is preliminary data.</text>
</comment>
<accession>A0A4Q9DNK5</accession>
<dbReference type="RefSeq" id="WP_131014390.1">
    <property type="nucleotide sequence ID" value="NZ_SIRE01000011.1"/>
</dbReference>
<name>A0A4Q9DNK5_9BACL</name>
<evidence type="ECO:0000313" key="1">
    <source>
        <dbReference type="EMBL" id="TBL77674.1"/>
    </source>
</evidence>
<dbReference type="EMBL" id="SIRE01000011">
    <property type="protein sequence ID" value="TBL77674.1"/>
    <property type="molecule type" value="Genomic_DNA"/>
</dbReference>
<evidence type="ECO:0008006" key="3">
    <source>
        <dbReference type="Google" id="ProtNLM"/>
    </source>
</evidence>
<dbReference type="AlphaFoldDB" id="A0A4Q9DNK5"/>
<organism evidence="1 2">
    <name type="scientific">Paenibacillus thalictri</name>
    <dbReference type="NCBI Taxonomy" id="2527873"/>
    <lineage>
        <taxon>Bacteria</taxon>
        <taxon>Bacillati</taxon>
        <taxon>Bacillota</taxon>
        <taxon>Bacilli</taxon>
        <taxon>Bacillales</taxon>
        <taxon>Paenibacillaceae</taxon>
        <taxon>Paenibacillus</taxon>
    </lineage>
</organism>
<dbReference type="Proteomes" id="UP000293142">
    <property type="component" value="Unassembled WGS sequence"/>
</dbReference>
<dbReference type="OrthoDB" id="2991134at2"/>